<dbReference type="Pfam" id="PF00237">
    <property type="entry name" value="Ribosomal_L22"/>
    <property type="match status" value="1"/>
</dbReference>
<dbReference type="PROSITE" id="PS00464">
    <property type="entry name" value="RIBOSOMAL_L22"/>
    <property type="match status" value="1"/>
</dbReference>
<comment type="similarity">
    <text evidence="2 9">Belongs to the universal ribosomal protein uL22 family.</text>
</comment>
<evidence type="ECO:0000256" key="9">
    <source>
        <dbReference type="RuleBase" id="RU004005"/>
    </source>
</evidence>
<dbReference type="InterPro" id="IPR018260">
    <property type="entry name" value="Ribosomal_uL22_CS"/>
</dbReference>
<evidence type="ECO:0000256" key="4">
    <source>
        <dbReference type="ARBA" id="ARBA00022884"/>
    </source>
</evidence>
<geneLocation type="plastid" evidence="10"/>
<evidence type="ECO:0000256" key="3">
    <source>
        <dbReference type="ARBA" id="ARBA00022730"/>
    </source>
</evidence>
<proteinExistence type="inferred from homology"/>
<dbReference type="HAMAP" id="MF_01331_B">
    <property type="entry name" value="Ribosomal_uL22_B"/>
    <property type="match status" value="1"/>
</dbReference>
<keyword evidence="5 9" id="KW-0689">Ribosomal protein</keyword>
<reference evidence="10" key="1">
    <citation type="journal article" date="2018" name="Genome Biol. Evol.">
        <title>Mitochondrial and Plastid Genomes from Coralline Red Algae Provide Insights into the Incongruent Evolutionary Histories of Organelles.</title>
        <authorList>
            <person name="Lee J."/>
            <person name="Song H.J."/>
            <person name="In Park S."/>
            <person name="Lee Y.M."/>
            <person name="Jeong S.Y."/>
            <person name="Oh Cho T."/>
            <person name="Kim J.H."/>
            <person name="Choi H.G."/>
            <person name="Choi C.G."/>
            <person name="Nelson W.A."/>
            <person name="Fredericq S."/>
            <person name="Bhattacharya D."/>
            <person name="Su Yoon H."/>
        </authorList>
    </citation>
    <scope>NUCLEOTIDE SEQUENCE</scope>
</reference>
<gene>
    <name evidence="10" type="primary">rpl22</name>
</gene>
<keyword evidence="4" id="KW-0694">RNA-binding</keyword>
<dbReference type="InterPro" id="IPR005727">
    <property type="entry name" value="Ribosomal_uL22_bac/chlpt-type"/>
</dbReference>
<evidence type="ECO:0000256" key="2">
    <source>
        <dbReference type="ARBA" id="ARBA00009451"/>
    </source>
</evidence>
<keyword evidence="6 9" id="KW-0687">Ribonucleoprotein</keyword>
<dbReference type="GO" id="GO:0015934">
    <property type="term" value="C:large ribosomal subunit"/>
    <property type="evidence" value="ECO:0007669"/>
    <property type="project" value="InterPro"/>
</dbReference>
<comment type="function">
    <text evidence="1">This protein binds specifically to 23S rRNA.</text>
</comment>
<evidence type="ECO:0000256" key="1">
    <source>
        <dbReference type="ARBA" id="ARBA00003611"/>
    </source>
</evidence>
<dbReference type="InterPro" id="IPR047867">
    <property type="entry name" value="Ribosomal_uL22_bac/org-type"/>
</dbReference>
<dbReference type="EMBL" id="MH281630">
    <property type="protein sequence ID" value="AYR06436.1"/>
    <property type="molecule type" value="Genomic_DNA"/>
</dbReference>
<dbReference type="CDD" id="cd00336">
    <property type="entry name" value="Ribosomal_L22"/>
    <property type="match status" value="1"/>
</dbReference>
<evidence type="ECO:0000256" key="8">
    <source>
        <dbReference type="ARBA" id="ARBA00035416"/>
    </source>
</evidence>
<dbReference type="GO" id="GO:0019843">
    <property type="term" value="F:rRNA binding"/>
    <property type="evidence" value="ECO:0007669"/>
    <property type="project" value="UniProtKB-KW"/>
</dbReference>
<protein>
    <recommendedName>
        <fullName evidence="7">Large ribosomal subunit protein uL22c</fullName>
    </recommendedName>
    <alternativeName>
        <fullName evidence="8">50S ribosomal protein L22, chloroplastic</fullName>
    </alternativeName>
</protein>
<dbReference type="AlphaFoldDB" id="A0A3G3MHY5"/>
<evidence type="ECO:0000313" key="10">
    <source>
        <dbReference type="EMBL" id="AYR06436.1"/>
    </source>
</evidence>
<dbReference type="GO" id="GO:0006412">
    <property type="term" value="P:translation"/>
    <property type="evidence" value="ECO:0007669"/>
    <property type="project" value="InterPro"/>
</dbReference>
<name>A0A3G3MHY5_9FLOR</name>
<keyword evidence="3" id="KW-0699">rRNA-binding</keyword>
<evidence type="ECO:0000256" key="7">
    <source>
        <dbReference type="ARBA" id="ARBA00035285"/>
    </source>
</evidence>
<dbReference type="PANTHER" id="PTHR13501">
    <property type="entry name" value="CHLOROPLAST 50S RIBOSOMAL PROTEIN L22-RELATED"/>
    <property type="match status" value="1"/>
</dbReference>
<organism evidence="10">
    <name type="scientific">Rhodogorgon sp</name>
    <dbReference type="NCBI Taxonomy" id="2485824"/>
    <lineage>
        <taxon>Eukaryota</taxon>
        <taxon>Rhodophyta</taxon>
        <taxon>Florideophyceae</taxon>
        <taxon>Corallinophycidae</taxon>
        <taxon>Rhodogorgonales</taxon>
        <taxon>Rhodogorgonaceae</taxon>
        <taxon>Rhodogorgon</taxon>
    </lineage>
</organism>
<dbReference type="InterPro" id="IPR001063">
    <property type="entry name" value="Ribosomal_uL22"/>
</dbReference>
<evidence type="ECO:0000256" key="6">
    <source>
        <dbReference type="ARBA" id="ARBA00023274"/>
    </source>
</evidence>
<evidence type="ECO:0000256" key="5">
    <source>
        <dbReference type="ARBA" id="ARBA00022980"/>
    </source>
</evidence>
<sequence length="112" mass="12904">MPDNTQATAKYLRLSPHKVRRILDQIRGKSYKEGLLLLEFMPYKACLTIRKLLESAAANMTKYYDHKKNNLIIKKAFTDKGPTLKRFRARAQGRAFPIAKPTCHITIQLSID</sequence>
<keyword evidence="10" id="KW-0934">Plastid</keyword>
<accession>A0A3G3MHY5</accession>
<dbReference type="Gene3D" id="3.90.470.10">
    <property type="entry name" value="Ribosomal protein L22/L17"/>
    <property type="match status" value="1"/>
</dbReference>
<dbReference type="NCBIfam" id="TIGR01044">
    <property type="entry name" value="rplV_bact"/>
    <property type="match status" value="1"/>
</dbReference>
<dbReference type="SUPFAM" id="SSF54843">
    <property type="entry name" value="Ribosomal protein L22"/>
    <property type="match status" value="1"/>
</dbReference>
<dbReference type="InterPro" id="IPR036394">
    <property type="entry name" value="Ribosomal_uL22_sf"/>
</dbReference>
<dbReference type="GO" id="GO:0003735">
    <property type="term" value="F:structural constituent of ribosome"/>
    <property type="evidence" value="ECO:0007669"/>
    <property type="project" value="InterPro"/>
</dbReference>
<dbReference type="PANTHER" id="PTHR13501:SF8">
    <property type="entry name" value="LARGE RIBOSOMAL SUBUNIT PROTEIN UL22M"/>
    <property type="match status" value="1"/>
</dbReference>